<accession>Q0VNZ2</accession>
<keyword evidence="2" id="KW-1185">Reference proteome</keyword>
<reference evidence="1 2" key="1">
    <citation type="journal article" date="2006" name="Nat. Biotechnol.">
        <title>Genome sequence of the ubiquitous hydrocarbon-degrading marine bacterium Alcanivorax borkumensis.</title>
        <authorList>
            <person name="Schneiker S."/>
            <person name="Martins dos Santos V.A.P."/>
            <person name="Bartels D."/>
            <person name="Bekel T."/>
            <person name="Brecht M."/>
            <person name="Buhrmester J."/>
            <person name="Chernikova T.N."/>
            <person name="Denaro R."/>
            <person name="Ferrer M."/>
            <person name="Gertler C."/>
            <person name="Goesmann A."/>
            <person name="Golyshina O.V."/>
            <person name="Kaminski F."/>
            <person name="Khachane A.N."/>
            <person name="Lang S."/>
            <person name="Linke B."/>
            <person name="McHardy A.C."/>
            <person name="Meyer F."/>
            <person name="Nechitaylo T."/>
            <person name="Puehler A."/>
            <person name="Regenhardt D."/>
            <person name="Rupp O."/>
            <person name="Sabirova J.S."/>
            <person name="Selbitschka W."/>
            <person name="Yakimov M.M."/>
            <person name="Timmis K.N."/>
            <person name="Vorhoelter F.-J."/>
            <person name="Weidner S."/>
            <person name="Kaiser O."/>
            <person name="Golyshin P.N."/>
        </authorList>
    </citation>
    <scope>NUCLEOTIDE SEQUENCE [LARGE SCALE GENOMIC DNA]</scope>
    <source>
        <strain evidence="2">ATCC 700651 / DSM 11573 / NCIMB 13689 / SK2</strain>
    </source>
</reference>
<protein>
    <submittedName>
        <fullName evidence="1">None</fullName>
    </submittedName>
</protein>
<dbReference type="KEGG" id="abo:ABO_1658"/>
<dbReference type="EMBL" id="AM286690">
    <property type="protein sequence ID" value="CAL17106.1"/>
    <property type="molecule type" value="Genomic_DNA"/>
</dbReference>
<organism evidence="1 2">
    <name type="scientific">Alcanivorax borkumensis (strain ATCC 700651 / DSM 11573 / NCIMB 13689 / SK2)</name>
    <dbReference type="NCBI Taxonomy" id="393595"/>
    <lineage>
        <taxon>Bacteria</taxon>
        <taxon>Pseudomonadati</taxon>
        <taxon>Pseudomonadota</taxon>
        <taxon>Gammaproteobacteria</taxon>
        <taxon>Oceanospirillales</taxon>
        <taxon>Alcanivoracaceae</taxon>
        <taxon>Alcanivorax</taxon>
    </lineage>
</organism>
<dbReference type="OrthoDB" id="7063746at2"/>
<evidence type="ECO:0000313" key="1">
    <source>
        <dbReference type="EMBL" id="CAL17106.1"/>
    </source>
</evidence>
<dbReference type="HOGENOM" id="CLU_873584_0_0_6"/>
<gene>
    <name evidence="1" type="ordered locus">ABO_1658</name>
</gene>
<evidence type="ECO:0000313" key="2">
    <source>
        <dbReference type="Proteomes" id="UP000008871"/>
    </source>
</evidence>
<proteinExistence type="predicted"/>
<dbReference type="AlphaFoldDB" id="Q0VNZ2"/>
<sequence>MSRRSTHDDRNRHFTFSQNADETEIQAFLDGAAHIEAGVRDELIADALDDFGPSDIGGPEEQRMERFEAEDLALDEAAGSTLEEIQDRNEILGELYPFKLNGNTLEYTPSQNGVYELLLSISNLQNSGEQGSLFERTATQVACRVLGRNSKAWHTGWPRSNGQPKRIKELYSNINSETGEFHWGPEAGFPEDPPPRDEKDCGIDIIVQRKLDESRIGNLFLFGQCACGNNWDSKLEEANPSTKLARYFRTVTYAPPIIAIFVPFCLSQFWINETARQKVLAFDRLRMVQISNDLDDEIPEWLHRDRILEKAKEIASQ</sequence>
<dbReference type="Proteomes" id="UP000008871">
    <property type="component" value="Chromosome"/>
</dbReference>
<dbReference type="RefSeq" id="WP_011588939.1">
    <property type="nucleotide sequence ID" value="NC_008260.1"/>
</dbReference>
<name>Q0VNZ2_ALCBS</name>